<organism evidence="2 3">
    <name type="scientific">Oikopleura dioica</name>
    <name type="common">Tunicate</name>
    <dbReference type="NCBI Taxonomy" id="34765"/>
    <lineage>
        <taxon>Eukaryota</taxon>
        <taxon>Metazoa</taxon>
        <taxon>Chordata</taxon>
        <taxon>Tunicata</taxon>
        <taxon>Appendicularia</taxon>
        <taxon>Copelata</taxon>
        <taxon>Oikopleuridae</taxon>
        <taxon>Oikopleura</taxon>
    </lineage>
</organism>
<keyword evidence="1" id="KW-0812">Transmembrane</keyword>
<keyword evidence="1" id="KW-1133">Transmembrane helix</keyword>
<evidence type="ECO:0000313" key="3">
    <source>
        <dbReference type="Proteomes" id="UP001158576"/>
    </source>
</evidence>
<protein>
    <submittedName>
        <fullName evidence="2">Oidioi.mRNA.OKI2018_I69.chr2.g6034.t1.cds</fullName>
    </submittedName>
</protein>
<dbReference type="EMBL" id="OU015567">
    <property type="protein sequence ID" value="CAG5111760.1"/>
    <property type="molecule type" value="Genomic_DNA"/>
</dbReference>
<reference evidence="2 3" key="1">
    <citation type="submission" date="2021-04" db="EMBL/GenBank/DDBJ databases">
        <authorList>
            <person name="Bliznina A."/>
        </authorList>
    </citation>
    <scope>NUCLEOTIDE SEQUENCE [LARGE SCALE GENOMIC DNA]</scope>
</reference>
<keyword evidence="3" id="KW-1185">Reference proteome</keyword>
<evidence type="ECO:0000256" key="1">
    <source>
        <dbReference type="SAM" id="Phobius"/>
    </source>
</evidence>
<sequence>MPPKGGSNQRNARPRQDIVQWAAEVNNQGQQNFWHTNDGGYYIYSPTDFGGSASSLNRVNPPYQIAEIGAAKGKHKWDDLYYFGALAASRHATTHVFSGIVATIFGLIVMKTQAFQWMYSEGIIAGGLFFLCGFICCLCCSPKTSVFTCIFSSIIAIILIAHVAIVFYVEGYRVREIWETRDNVLGLWSVLGCTMAGVIELLLGLSSCSACLTYADIVDRLAMRKQQMNLANQYPDRFGSLLSSWSSRSDLGLNGGRNTGIDEEDELDAAKDQMDDQGMEQGALDDFMENDLANMAERDAEVELVMAEYDAGDAGGDAGYDVND</sequence>
<feature type="transmembrane region" description="Helical" evidence="1">
    <location>
        <begin position="122"/>
        <end position="140"/>
    </location>
</feature>
<keyword evidence="1" id="KW-0472">Membrane</keyword>
<feature type="transmembrane region" description="Helical" evidence="1">
    <location>
        <begin position="92"/>
        <end position="110"/>
    </location>
</feature>
<evidence type="ECO:0000313" key="2">
    <source>
        <dbReference type="EMBL" id="CAG5111760.1"/>
    </source>
</evidence>
<name>A0ABN7T879_OIKDI</name>
<accession>A0ABN7T879</accession>
<feature type="transmembrane region" description="Helical" evidence="1">
    <location>
        <begin position="147"/>
        <end position="169"/>
    </location>
</feature>
<proteinExistence type="predicted"/>
<feature type="transmembrane region" description="Helical" evidence="1">
    <location>
        <begin position="189"/>
        <end position="215"/>
    </location>
</feature>
<gene>
    <name evidence="2" type="ORF">OKIOD_LOCUS14799</name>
</gene>
<dbReference type="Proteomes" id="UP001158576">
    <property type="component" value="Chromosome 2"/>
</dbReference>